<feature type="coiled-coil region" evidence="6">
    <location>
        <begin position="57"/>
        <end position="84"/>
    </location>
</feature>
<dbReference type="PROSITE" id="PS50888">
    <property type="entry name" value="BHLH"/>
    <property type="match status" value="1"/>
</dbReference>
<dbReference type="Pfam" id="PF00010">
    <property type="entry name" value="HLH"/>
    <property type="match status" value="1"/>
</dbReference>
<dbReference type="SMART" id="SM00353">
    <property type="entry name" value="HLH"/>
    <property type="match status" value="1"/>
</dbReference>
<evidence type="ECO:0000256" key="5">
    <source>
        <dbReference type="ARBA" id="ARBA00023242"/>
    </source>
</evidence>
<dbReference type="GO" id="GO:0003677">
    <property type="term" value="F:DNA binding"/>
    <property type="evidence" value="ECO:0007669"/>
    <property type="project" value="UniProtKB-KW"/>
</dbReference>
<protein>
    <recommendedName>
        <fullName evidence="7">BHLH domain-containing protein</fullName>
    </recommendedName>
</protein>
<dbReference type="InterPro" id="IPR045239">
    <property type="entry name" value="bHLH95_bHLH"/>
</dbReference>
<keyword evidence="5" id="KW-0539">Nucleus</keyword>
<dbReference type="InterPro" id="IPR011598">
    <property type="entry name" value="bHLH_dom"/>
</dbReference>
<dbReference type="Proteomes" id="UP001603857">
    <property type="component" value="Unassembled WGS sequence"/>
</dbReference>
<organism evidence="8 9">
    <name type="scientific">Flemingia macrophylla</name>
    <dbReference type="NCBI Taxonomy" id="520843"/>
    <lineage>
        <taxon>Eukaryota</taxon>
        <taxon>Viridiplantae</taxon>
        <taxon>Streptophyta</taxon>
        <taxon>Embryophyta</taxon>
        <taxon>Tracheophyta</taxon>
        <taxon>Spermatophyta</taxon>
        <taxon>Magnoliopsida</taxon>
        <taxon>eudicotyledons</taxon>
        <taxon>Gunneridae</taxon>
        <taxon>Pentapetalae</taxon>
        <taxon>rosids</taxon>
        <taxon>fabids</taxon>
        <taxon>Fabales</taxon>
        <taxon>Fabaceae</taxon>
        <taxon>Papilionoideae</taxon>
        <taxon>50 kb inversion clade</taxon>
        <taxon>NPAAA clade</taxon>
        <taxon>indigoferoid/millettioid clade</taxon>
        <taxon>Phaseoleae</taxon>
        <taxon>Flemingia</taxon>
    </lineage>
</organism>
<comment type="subcellular location">
    <subcellularLocation>
        <location evidence="1">Nucleus</location>
    </subcellularLocation>
</comment>
<dbReference type="EMBL" id="JBGMDY010000002">
    <property type="protein sequence ID" value="KAL2344794.1"/>
    <property type="molecule type" value="Genomic_DNA"/>
</dbReference>
<feature type="domain" description="BHLH" evidence="7">
    <location>
        <begin position="17"/>
        <end position="67"/>
    </location>
</feature>
<evidence type="ECO:0000313" key="8">
    <source>
        <dbReference type="EMBL" id="KAL2344794.1"/>
    </source>
</evidence>
<keyword evidence="4" id="KW-0804">Transcription</keyword>
<proteinExistence type="predicted"/>
<sequence>MNKKQNLAIGGEGTNGKCCQSSHEVHKDRLKKMRNMFTNLHALLPDIPLKANKCTIVDEAVNYIKNLQQTLDKLEKEKQERLQYTSTFGCESSMFATHQESSNNISNAMMETSNSALSFPRQQPTTFHKTWASSNVVLNICGGEAQFTICAAHKAGLLTTIAFVLEKYKIGVVCLNISCIGNGKMDA</sequence>
<gene>
    <name evidence="8" type="ORF">Fmac_006079</name>
</gene>
<evidence type="ECO:0000259" key="7">
    <source>
        <dbReference type="PROSITE" id="PS50888"/>
    </source>
</evidence>
<evidence type="ECO:0000256" key="6">
    <source>
        <dbReference type="SAM" id="Coils"/>
    </source>
</evidence>
<keyword evidence="6" id="KW-0175">Coiled coil</keyword>
<dbReference type="PANTHER" id="PTHR46772">
    <property type="entry name" value="BHLH DOMAIN-CONTAINING PROTEIN"/>
    <property type="match status" value="1"/>
</dbReference>
<reference evidence="8 9" key="1">
    <citation type="submission" date="2024-08" db="EMBL/GenBank/DDBJ databases">
        <title>Insights into the chromosomal genome structure of Flemingia macrophylla.</title>
        <authorList>
            <person name="Ding Y."/>
            <person name="Zhao Y."/>
            <person name="Bi W."/>
            <person name="Wu M."/>
            <person name="Zhao G."/>
            <person name="Gong Y."/>
            <person name="Li W."/>
            <person name="Zhang P."/>
        </authorList>
    </citation>
    <scope>NUCLEOTIDE SEQUENCE [LARGE SCALE GENOMIC DNA]</scope>
    <source>
        <strain evidence="8">DYQJB</strain>
        <tissue evidence="8">Leaf</tissue>
    </source>
</reference>
<evidence type="ECO:0000313" key="9">
    <source>
        <dbReference type="Proteomes" id="UP001603857"/>
    </source>
</evidence>
<evidence type="ECO:0000256" key="2">
    <source>
        <dbReference type="ARBA" id="ARBA00023015"/>
    </source>
</evidence>
<dbReference type="PANTHER" id="PTHR46772:SF8">
    <property type="entry name" value="TRANSCRIPTION FACTOR BHLH95"/>
    <property type="match status" value="1"/>
</dbReference>
<evidence type="ECO:0000256" key="3">
    <source>
        <dbReference type="ARBA" id="ARBA00023125"/>
    </source>
</evidence>
<dbReference type="Gene3D" id="4.10.280.10">
    <property type="entry name" value="Helix-loop-helix DNA-binding domain"/>
    <property type="match status" value="1"/>
</dbReference>
<comment type="caution">
    <text evidence="8">The sequence shown here is derived from an EMBL/GenBank/DDBJ whole genome shotgun (WGS) entry which is preliminary data.</text>
</comment>
<dbReference type="InterPro" id="IPR036638">
    <property type="entry name" value="HLH_DNA-bd_sf"/>
</dbReference>
<dbReference type="InterPro" id="IPR044278">
    <property type="entry name" value="BHLH95-like"/>
</dbReference>
<keyword evidence="9" id="KW-1185">Reference proteome</keyword>
<dbReference type="CDD" id="cd11393">
    <property type="entry name" value="bHLH_AtbHLH_like"/>
    <property type="match status" value="1"/>
</dbReference>
<dbReference type="GO" id="GO:0005634">
    <property type="term" value="C:nucleus"/>
    <property type="evidence" value="ECO:0007669"/>
    <property type="project" value="UniProtKB-SubCell"/>
</dbReference>
<dbReference type="AlphaFoldDB" id="A0ABD1N9K9"/>
<accession>A0ABD1N9K9</accession>
<name>A0ABD1N9K9_9FABA</name>
<evidence type="ECO:0000256" key="4">
    <source>
        <dbReference type="ARBA" id="ARBA00023163"/>
    </source>
</evidence>
<dbReference type="SUPFAM" id="SSF47459">
    <property type="entry name" value="HLH, helix-loop-helix DNA-binding domain"/>
    <property type="match status" value="1"/>
</dbReference>
<keyword evidence="3" id="KW-0238">DNA-binding</keyword>
<keyword evidence="2" id="KW-0805">Transcription regulation</keyword>
<evidence type="ECO:0000256" key="1">
    <source>
        <dbReference type="ARBA" id="ARBA00004123"/>
    </source>
</evidence>